<dbReference type="InterPro" id="IPR010260">
    <property type="entry name" value="AlpA"/>
</dbReference>
<dbReference type="Pfam" id="PF05930">
    <property type="entry name" value="Phage_AlpA"/>
    <property type="match status" value="1"/>
</dbReference>
<comment type="caution">
    <text evidence="1">The sequence shown here is derived from an EMBL/GenBank/DDBJ whole genome shotgun (WGS) entry which is preliminary data.</text>
</comment>
<dbReference type="AlphaFoldDB" id="A0AA37FUR6"/>
<name>A0AA37FUR6_AERCA</name>
<proteinExistence type="predicted"/>
<dbReference type="Gene3D" id="1.10.238.160">
    <property type="match status" value="1"/>
</dbReference>
<dbReference type="PANTHER" id="PTHR36154">
    <property type="entry name" value="DNA-BINDING TRANSCRIPTIONAL ACTIVATOR ALPA"/>
    <property type="match status" value="1"/>
</dbReference>
<sequence length="66" mass="7480">MSIDLSQVTLMKRQQVEAVTSLSRSTLYDMMAKGRFPKPVRLGPNRVAWRERDVVAWLEQCGVTAA</sequence>
<protein>
    <recommendedName>
        <fullName evidence="3">AlpA family phage regulatory protein</fullName>
    </recommendedName>
</protein>
<dbReference type="RefSeq" id="WP_081000901.1">
    <property type="nucleotide sequence ID" value="NZ_AP026370.1"/>
</dbReference>
<dbReference type="Proteomes" id="UP000886934">
    <property type="component" value="Unassembled WGS sequence"/>
</dbReference>
<dbReference type="SUPFAM" id="SSF46955">
    <property type="entry name" value="Putative DNA-binding domain"/>
    <property type="match status" value="1"/>
</dbReference>
<organism evidence="1 2">
    <name type="scientific">Aeromonas caviae</name>
    <name type="common">Aeromonas punctata</name>
    <dbReference type="NCBI Taxonomy" id="648"/>
    <lineage>
        <taxon>Bacteria</taxon>
        <taxon>Pseudomonadati</taxon>
        <taxon>Pseudomonadota</taxon>
        <taxon>Gammaproteobacteria</taxon>
        <taxon>Aeromonadales</taxon>
        <taxon>Aeromonadaceae</taxon>
        <taxon>Aeromonas</taxon>
    </lineage>
</organism>
<dbReference type="PANTHER" id="PTHR36154:SF1">
    <property type="entry name" value="DNA-BINDING TRANSCRIPTIONAL ACTIVATOR ALPA"/>
    <property type="match status" value="1"/>
</dbReference>
<evidence type="ECO:0000313" key="2">
    <source>
        <dbReference type="Proteomes" id="UP000886934"/>
    </source>
</evidence>
<gene>
    <name evidence="1" type="ORF">KAM351_29250</name>
</gene>
<dbReference type="InterPro" id="IPR052931">
    <property type="entry name" value="Prophage_regulatory_activator"/>
</dbReference>
<evidence type="ECO:0000313" key="1">
    <source>
        <dbReference type="EMBL" id="GJA64314.1"/>
    </source>
</evidence>
<reference evidence="1" key="1">
    <citation type="submission" date="2021-07" db="EMBL/GenBank/DDBJ databases">
        <title>Draft genome sequence of carbapenem-resistant Aeromonas spp. in Japan.</title>
        <authorList>
            <person name="Maehana S."/>
            <person name="Suzuki M."/>
            <person name="Kitasato H."/>
        </authorList>
    </citation>
    <scope>NUCLEOTIDE SEQUENCE</scope>
    <source>
        <strain evidence="1">KAM351</strain>
    </source>
</reference>
<dbReference type="InterPro" id="IPR009061">
    <property type="entry name" value="DNA-bd_dom_put_sf"/>
</dbReference>
<evidence type="ECO:0008006" key="3">
    <source>
        <dbReference type="Google" id="ProtNLM"/>
    </source>
</evidence>
<accession>A0AA37FUR6</accession>
<dbReference type="EMBL" id="BPNN01000046">
    <property type="protein sequence ID" value="GJA64314.1"/>
    <property type="molecule type" value="Genomic_DNA"/>
</dbReference>